<feature type="compositionally biased region" description="Basic and acidic residues" evidence="1">
    <location>
        <begin position="1005"/>
        <end position="1020"/>
    </location>
</feature>
<keyword evidence="3" id="KW-1185">Reference proteome</keyword>
<feature type="compositionally biased region" description="Polar residues" evidence="1">
    <location>
        <begin position="20"/>
        <end position="54"/>
    </location>
</feature>
<feature type="compositionally biased region" description="Low complexity" evidence="1">
    <location>
        <begin position="500"/>
        <end position="511"/>
    </location>
</feature>
<organism evidence="2 3">
    <name type="scientific">Armillaria tabescens</name>
    <name type="common">Ringless honey mushroom</name>
    <name type="synonym">Agaricus tabescens</name>
    <dbReference type="NCBI Taxonomy" id="1929756"/>
    <lineage>
        <taxon>Eukaryota</taxon>
        <taxon>Fungi</taxon>
        <taxon>Dikarya</taxon>
        <taxon>Basidiomycota</taxon>
        <taxon>Agaricomycotina</taxon>
        <taxon>Agaricomycetes</taxon>
        <taxon>Agaricomycetidae</taxon>
        <taxon>Agaricales</taxon>
        <taxon>Marasmiineae</taxon>
        <taxon>Physalacriaceae</taxon>
        <taxon>Desarmillaria</taxon>
    </lineage>
</organism>
<comment type="caution">
    <text evidence="2">The sequence shown here is derived from an EMBL/GenBank/DDBJ whole genome shotgun (WGS) entry which is preliminary data.</text>
</comment>
<feature type="compositionally biased region" description="Basic and acidic residues" evidence="1">
    <location>
        <begin position="577"/>
        <end position="589"/>
    </location>
</feature>
<dbReference type="AlphaFoldDB" id="A0AA39MYI0"/>
<dbReference type="Proteomes" id="UP001175211">
    <property type="component" value="Unassembled WGS sequence"/>
</dbReference>
<dbReference type="GeneID" id="85361469"/>
<dbReference type="EMBL" id="JAUEPS010000035">
    <property type="protein sequence ID" value="KAK0450560.1"/>
    <property type="molecule type" value="Genomic_DNA"/>
</dbReference>
<gene>
    <name evidence="2" type="ORF">EV420DRAFT_1646480</name>
</gene>
<dbReference type="RefSeq" id="XP_060327431.1">
    <property type="nucleotide sequence ID" value="XM_060477921.1"/>
</dbReference>
<sequence length="1279" mass="134387">MPLLGIFSKKHKKGGRDVTKNSSASINSEFESALSSPTSEYIHTDKSLPSSPNGNGRYLHPRDAAAGRLGGASASSSKLRLPFGRRKMGAASSSTVSNLTDYTSDGGYLKMGRLSSGAMSDVEPELPLPPIFGDPHSALSTRSLPDSHPHLHSHSPSPSLQQKRPFFNWSKSQNSTPSKAVLQKTRTPLSPLSPSPNDSESFNLKSFRHVRPPSPTHSTALHPPHVPVARPRNTSTASDSSQRISVAAFREAQARRSAAGSPVPSFRSISPDPNQQPPHARIASRSVSRNPLDGRRLSSLVYDSDSDESASSSEADSDEGRALGRRRTLTQQQRKAGGGRATRSEIGHGSTHSRPPRPPPPSKISTMSVPPPEARKRASLSTSAASPSAPAQRASLIANSHPSPGPSPDSSRQSRHIREASSVSNPPATVRRSIVVSQDSDTSDSEDDAPLASLVPPRRPGSSMSHRSNRSQSSTTTRAGTKPLIDISTLTGPNRRPLESGASASASTSAAFTPGKTLVSSPVSMTPPTPPITSTSPPTRFVSPPGSPVKPAARTLSADPPLPPPQPLQRTIPVRKGTAEREGLNERLGKVMMSSASSVASSSSVTSSSASRTPALRTDPLTPSVNKPVPVRQIGQPTTTSRTDPPTPSVRQIGHRRTSSDNPSMRTRSTEENMDDLVRMLGGGIRLISMNGEDEDEKKDLPVKKKSFPGRKVEDDAESTEDETEEEEDSDDRTEGRGKKEKEDESISPPIPILRRTPVPSFSVTSRPQQHRGFEVDAPRQRTSSLVPSSPATSEKSSLPTAKAVTSRPQQHKGLGVDVSQPPRQRTSSLVPSSPATSEKSSLPTAKAVPPTPIVKATPPPVKATPPARSVPPKITTTAAPSAPVPNAPRSAPPSSTASNNPRQRSSSMMPLMTIPASPKVAMFPVPTKPFATPRESPASSTGDSSSGRAPLTPRDGSDIVSASGKKEQWSGGASGLGLGHKRRSVSFDFEEDATAIGGGKGKGKGKDDETRRRDRRRDEAKAAIELGNVINGRGPIVDDDEDDTPINQINSARMGTMGPMMGGPMMGFGGPAPGWNGWPAPMMNMNMNPQMLSPAQFMAPPIPPPGDPAFFAAHQQAMMYAKQAYQMAVAQQAMAAAGDEWERSSAIGGSVYGGFGGAGAGWSSGASMIFPSSSQSMYGGGGGGARSEYGGGGGGGGGRWSSSQSVYGESFGDRRRRGYAPPPVPPVPSHAQRSSVVVSGKGGRTRTVSQPANPVRPSSGGTGNSPRRAPPSSWKAGV</sequence>
<feature type="compositionally biased region" description="Polar residues" evidence="1">
    <location>
        <begin position="169"/>
        <end position="178"/>
    </location>
</feature>
<accession>A0AA39MYI0</accession>
<protein>
    <submittedName>
        <fullName evidence="2">Uncharacterized protein</fullName>
    </submittedName>
</protein>
<reference evidence="2" key="1">
    <citation type="submission" date="2023-06" db="EMBL/GenBank/DDBJ databases">
        <authorList>
            <consortium name="Lawrence Berkeley National Laboratory"/>
            <person name="Ahrendt S."/>
            <person name="Sahu N."/>
            <person name="Indic B."/>
            <person name="Wong-Bajracharya J."/>
            <person name="Merenyi Z."/>
            <person name="Ke H.-M."/>
            <person name="Monk M."/>
            <person name="Kocsube S."/>
            <person name="Drula E."/>
            <person name="Lipzen A."/>
            <person name="Balint B."/>
            <person name="Henrissat B."/>
            <person name="Andreopoulos B."/>
            <person name="Martin F.M."/>
            <person name="Harder C.B."/>
            <person name="Rigling D."/>
            <person name="Ford K.L."/>
            <person name="Foster G.D."/>
            <person name="Pangilinan J."/>
            <person name="Papanicolaou A."/>
            <person name="Barry K."/>
            <person name="LaButti K."/>
            <person name="Viragh M."/>
            <person name="Koriabine M."/>
            <person name="Yan M."/>
            <person name="Riley R."/>
            <person name="Champramary S."/>
            <person name="Plett K.L."/>
            <person name="Tsai I.J."/>
            <person name="Slot J."/>
            <person name="Sipos G."/>
            <person name="Plett J."/>
            <person name="Nagy L.G."/>
            <person name="Grigoriev I.V."/>
        </authorList>
    </citation>
    <scope>NUCLEOTIDE SEQUENCE</scope>
    <source>
        <strain evidence="2">CCBAS 213</strain>
    </source>
</reference>
<evidence type="ECO:0000313" key="2">
    <source>
        <dbReference type="EMBL" id="KAK0450560.1"/>
    </source>
</evidence>
<feature type="compositionally biased region" description="Low complexity" evidence="1">
    <location>
        <begin position="937"/>
        <end position="947"/>
    </location>
</feature>
<feature type="compositionally biased region" description="Polar residues" evidence="1">
    <location>
        <begin position="91"/>
        <end position="103"/>
    </location>
</feature>
<feature type="region of interest" description="Disordered" evidence="1">
    <location>
        <begin position="1"/>
        <end position="105"/>
    </location>
</feature>
<evidence type="ECO:0000313" key="3">
    <source>
        <dbReference type="Proteomes" id="UP001175211"/>
    </source>
</evidence>
<name>A0AA39MYI0_ARMTA</name>
<feature type="compositionally biased region" description="Low complexity" evidence="1">
    <location>
        <begin position="66"/>
        <end position="81"/>
    </location>
</feature>
<feature type="compositionally biased region" description="Basic and acidic residues" evidence="1">
    <location>
        <begin position="733"/>
        <end position="745"/>
    </location>
</feature>
<feature type="compositionally biased region" description="Polar residues" evidence="1">
    <location>
        <begin position="822"/>
        <end position="844"/>
    </location>
</feature>
<feature type="compositionally biased region" description="Polar residues" evidence="1">
    <location>
        <begin position="781"/>
        <end position="800"/>
    </location>
</feature>
<feature type="compositionally biased region" description="Low complexity" evidence="1">
    <location>
        <begin position="594"/>
        <end position="611"/>
    </location>
</feature>
<proteinExistence type="predicted"/>
<feature type="compositionally biased region" description="Low complexity" evidence="1">
    <location>
        <begin position="379"/>
        <end position="402"/>
    </location>
</feature>
<feature type="region of interest" description="Disordered" evidence="1">
    <location>
        <begin position="1190"/>
        <end position="1279"/>
    </location>
</feature>
<feature type="compositionally biased region" description="Low complexity" evidence="1">
    <location>
        <begin position="888"/>
        <end position="902"/>
    </location>
</feature>
<feature type="region of interest" description="Disordered" evidence="1">
    <location>
        <begin position="117"/>
        <end position="1020"/>
    </location>
</feature>
<feature type="compositionally biased region" description="Low complexity" evidence="1">
    <location>
        <begin position="462"/>
        <end position="478"/>
    </location>
</feature>
<evidence type="ECO:0000256" key="1">
    <source>
        <dbReference type="SAM" id="MobiDB-lite"/>
    </source>
</evidence>
<feature type="compositionally biased region" description="Polar residues" evidence="1">
    <location>
        <begin position="232"/>
        <end position="244"/>
    </location>
</feature>
<feature type="compositionally biased region" description="Pro residues" evidence="1">
    <location>
        <begin position="850"/>
        <end position="864"/>
    </location>
</feature>
<feature type="compositionally biased region" description="Gly residues" evidence="1">
    <location>
        <begin position="1190"/>
        <end position="1200"/>
    </location>
</feature>
<feature type="compositionally biased region" description="Acidic residues" evidence="1">
    <location>
        <begin position="715"/>
        <end position="732"/>
    </location>
</feature>